<accession>A2DXS7</accession>
<dbReference type="SMART" id="SM00717">
    <property type="entry name" value="SANT"/>
    <property type="match status" value="2"/>
</dbReference>
<dbReference type="Pfam" id="PF00249">
    <property type="entry name" value="Myb_DNA-binding"/>
    <property type="match status" value="2"/>
</dbReference>
<dbReference type="VEuPathDB" id="TrichDB:TVAGG3_0683370"/>
<keyword evidence="5" id="KW-1185">Reference proteome</keyword>
<dbReference type="KEGG" id="tva:4772782"/>
<reference evidence="4" key="1">
    <citation type="submission" date="2006-10" db="EMBL/GenBank/DDBJ databases">
        <authorList>
            <person name="Amadeo P."/>
            <person name="Zhao Q."/>
            <person name="Wortman J."/>
            <person name="Fraser-Liggett C."/>
            <person name="Carlton J."/>
        </authorList>
    </citation>
    <scope>NUCLEOTIDE SEQUENCE</scope>
    <source>
        <strain evidence="4">G3</strain>
    </source>
</reference>
<dbReference type="STRING" id="5722.A2DXS7"/>
<dbReference type="Proteomes" id="UP000001542">
    <property type="component" value="Unassembled WGS sequence"/>
</dbReference>
<feature type="domain" description="HTH myb-type" evidence="3">
    <location>
        <begin position="67"/>
        <end position="114"/>
    </location>
</feature>
<evidence type="ECO:0000259" key="3">
    <source>
        <dbReference type="PROSITE" id="PS51294"/>
    </source>
</evidence>
<organism evidence="4 5">
    <name type="scientific">Trichomonas vaginalis (strain ATCC PRA-98 / G3)</name>
    <dbReference type="NCBI Taxonomy" id="412133"/>
    <lineage>
        <taxon>Eukaryota</taxon>
        <taxon>Metamonada</taxon>
        <taxon>Parabasalia</taxon>
        <taxon>Trichomonadida</taxon>
        <taxon>Trichomonadidae</taxon>
        <taxon>Trichomonas</taxon>
    </lineage>
</organism>
<dbReference type="GO" id="GO:0006355">
    <property type="term" value="P:regulation of DNA-templated transcription"/>
    <property type="evidence" value="ECO:0000318"/>
    <property type="project" value="GO_Central"/>
</dbReference>
<dbReference type="InterPro" id="IPR017930">
    <property type="entry name" value="Myb_dom"/>
</dbReference>
<reference evidence="4" key="2">
    <citation type="journal article" date="2007" name="Science">
        <title>Draft genome sequence of the sexually transmitted pathogen Trichomonas vaginalis.</title>
        <authorList>
            <person name="Carlton J.M."/>
            <person name="Hirt R.P."/>
            <person name="Silva J.C."/>
            <person name="Delcher A.L."/>
            <person name="Schatz M."/>
            <person name="Zhao Q."/>
            <person name="Wortman J.R."/>
            <person name="Bidwell S.L."/>
            <person name="Alsmark U.C.M."/>
            <person name="Besteiro S."/>
            <person name="Sicheritz-Ponten T."/>
            <person name="Noel C.J."/>
            <person name="Dacks J.B."/>
            <person name="Foster P.G."/>
            <person name="Simillion C."/>
            <person name="Van de Peer Y."/>
            <person name="Miranda-Saavedra D."/>
            <person name="Barton G.J."/>
            <person name="Westrop G.D."/>
            <person name="Mueller S."/>
            <person name="Dessi D."/>
            <person name="Fiori P.L."/>
            <person name="Ren Q."/>
            <person name="Paulsen I."/>
            <person name="Zhang H."/>
            <person name="Bastida-Corcuera F.D."/>
            <person name="Simoes-Barbosa A."/>
            <person name="Brown M.T."/>
            <person name="Hayes R.D."/>
            <person name="Mukherjee M."/>
            <person name="Okumura C.Y."/>
            <person name="Schneider R."/>
            <person name="Smith A.J."/>
            <person name="Vanacova S."/>
            <person name="Villalvazo M."/>
            <person name="Haas B.J."/>
            <person name="Pertea M."/>
            <person name="Feldblyum T.V."/>
            <person name="Utterback T.R."/>
            <person name="Shu C.L."/>
            <person name="Osoegawa K."/>
            <person name="de Jong P.J."/>
            <person name="Hrdy I."/>
            <person name="Horvathova L."/>
            <person name="Zubacova Z."/>
            <person name="Dolezal P."/>
            <person name="Malik S.B."/>
            <person name="Logsdon J.M. Jr."/>
            <person name="Henze K."/>
            <person name="Gupta A."/>
            <person name="Wang C.C."/>
            <person name="Dunne R.L."/>
            <person name="Upcroft J.A."/>
            <person name="Upcroft P."/>
            <person name="White O."/>
            <person name="Salzberg S.L."/>
            <person name="Tang P."/>
            <person name="Chiu C.-H."/>
            <person name="Lee Y.-S."/>
            <person name="Embley T.M."/>
            <person name="Coombs G.H."/>
            <person name="Mottram J.C."/>
            <person name="Tachezy J."/>
            <person name="Fraser-Liggett C.M."/>
            <person name="Johnson P.J."/>
        </authorList>
    </citation>
    <scope>NUCLEOTIDE SEQUENCE [LARGE SCALE GENOMIC DNA]</scope>
    <source>
        <strain evidence="4">G3</strain>
    </source>
</reference>
<dbReference type="AlphaFoldDB" id="A2DXS7"/>
<proteinExistence type="predicted"/>
<feature type="domain" description="Myb-like" evidence="2">
    <location>
        <begin position="12"/>
        <end position="59"/>
    </location>
</feature>
<evidence type="ECO:0000256" key="1">
    <source>
        <dbReference type="SAM" id="MobiDB-lite"/>
    </source>
</evidence>
<dbReference type="VEuPathDB" id="TrichDB:TVAG_219690"/>
<gene>
    <name evidence="4" type="ORF">TVAG_219690</name>
</gene>
<dbReference type="GO" id="GO:0000981">
    <property type="term" value="F:DNA-binding transcription factor activity, RNA polymerase II-specific"/>
    <property type="evidence" value="ECO:0000318"/>
    <property type="project" value="GO_Central"/>
</dbReference>
<dbReference type="InterPro" id="IPR001005">
    <property type="entry name" value="SANT/Myb"/>
</dbReference>
<dbReference type="PROSITE" id="PS51294">
    <property type="entry name" value="HTH_MYB"/>
    <property type="match status" value="2"/>
</dbReference>
<dbReference type="CDD" id="cd00167">
    <property type="entry name" value="SANT"/>
    <property type="match status" value="2"/>
</dbReference>
<evidence type="ECO:0000259" key="2">
    <source>
        <dbReference type="PROSITE" id="PS50090"/>
    </source>
</evidence>
<sequence length="175" mass="20609">MADDRNWVGIKRRRLFSPQDDRRLEQIIREGNFQGWKNVALAMPGFTAKQLRDRWHNYLSPRNSLAPWSLAEDIIIVHKIKEIGTKWSQISTYLRGRSSNCIKNRWNSVLKEDSTLNPSKYLLESQQKEEETPPEPQEMGDDPPKQIQEQPVKNGFTLDQRFIDRFFDNPPNKSK</sequence>
<keyword evidence="4" id="KW-0238">DNA-binding</keyword>
<dbReference type="SMR" id="A2DXS7"/>
<feature type="region of interest" description="Disordered" evidence="1">
    <location>
        <begin position="123"/>
        <end position="154"/>
    </location>
</feature>
<evidence type="ECO:0000313" key="4">
    <source>
        <dbReference type="EMBL" id="EAY14787.1"/>
    </source>
</evidence>
<dbReference type="InParanoid" id="A2DXS7"/>
<dbReference type="EMBL" id="DS113265">
    <property type="protein sequence ID" value="EAY14787.1"/>
    <property type="molecule type" value="Genomic_DNA"/>
</dbReference>
<name>A2DXS7_TRIV3</name>
<dbReference type="RefSeq" id="XP_001327010.1">
    <property type="nucleotide sequence ID" value="XM_001326975.1"/>
</dbReference>
<dbReference type="GO" id="GO:0005634">
    <property type="term" value="C:nucleus"/>
    <property type="evidence" value="ECO:0000318"/>
    <property type="project" value="GO_Central"/>
</dbReference>
<dbReference type="Gene3D" id="1.10.10.60">
    <property type="entry name" value="Homeodomain-like"/>
    <property type="match status" value="2"/>
</dbReference>
<dbReference type="OrthoDB" id="2143914at2759"/>
<dbReference type="PANTHER" id="PTHR45614">
    <property type="entry name" value="MYB PROTEIN-RELATED"/>
    <property type="match status" value="1"/>
</dbReference>
<dbReference type="GO" id="GO:0000978">
    <property type="term" value="F:RNA polymerase II cis-regulatory region sequence-specific DNA binding"/>
    <property type="evidence" value="ECO:0000318"/>
    <property type="project" value="GO_Central"/>
</dbReference>
<dbReference type="PROSITE" id="PS50090">
    <property type="entry name" value="MYB_LIKE"/>
    <property type="match status" value="2"/>
</dbReference>
<dbReference type="InterPro" id="IPR050560">
    <property type="entry name" value="MYB_TF"/>
</dbReference>
<dbReference type="eggNOG" id="KOG0048">
    <property type="taxonomic scope" value="Eukaryota"/>
</dbReference>
<evidence type="ECO:0000313" key="5">
    <source>
        <dbReference type="Proteomes" id="UP000001542"/>
    </source>
</evidence>
<protein>
    <submittedName>
        <fullName evidence="4">Myb-like DNA-binding domain containing protein</fullName>
    </submittedName>
</protein>
<dbReference type="PANTHER" id="PTHR45614:SF253">
    <property type="entry name" value="CHROMOSOME UNDETERMINED SCAFFOLD_38, WHOLE GENOME SHOTGUN SEQUENCE"/>
    <property type="match status" value="1"/>
</dbReference>
<dbReference type="SUPFAM" id="SSF46689">
    <property type="entry name" value="Homeodomain-like"/>
    <property type="match status" value="1"/>
</dbReference>
<dbReference type="InterPro" id="IPR009057">
    <property type="entry name" value="Homeodomain-like_sf"/>
</dbReference>
<feature type="domain" description="HTH myb-type" evidence="3">
    <location>
        <begin position="11"/>
        <end position="63"/>
    </location>
</feature>
<feature type="domain" description="Myb-like" evidence="2">
    <location>
        <begin position="60"/>
        <end position="110"/>
    </location>
</feature>